<feature type="transmembrane region" description="Helical" evidence="11">
    <location>
        <begin position="123"/>
        <end position="145"/>
    </location>
</feature>
<feature type="transmembrane region" description="Helical" evidence="11">
    <location>
        <begin position="99"/>
        <end position="117"/>
    </location>
</feature>
<keyword evidence="5 11" id="KW-1133">Transmembrane helix</keyword>
<evidence type="ECO:0000256" key="6">
    <source>
        <dbReference type="ARBA" id="ARBA00023002"/>
    </source>
</evidence>
<gene>
    <name evidence="13" type="ORF">NCTC10485_03049</name>
</gene>
<dbReference type="InterPro" id="IPR038354">
    <property type="entry name" value="VKOR_sf"/>
</dbReference>
<evidence type="ECO:0000256" key="1">
    <source>
        <dbReference type="ARBA" id="ARBA00004141"/>
    </source>
</evidence>
<evidence type="ECO:0000256" key="5">
    <source>
        <dbReference type="ARBA" id="ARBA00022989"/>
    </source>
</evidence>
<dbReference type="GO" id="GO:0048038">
    <property type="term" value="F:quinone binding"/>
    <property type="evidence" value="ECO:0007669"/>
    <property type="project" value="UniProtKB-KW"/>
</dbReference>
<dbReference type="Proteomes" id="UP000282551">
    <property type="component" value="Chromosome"/>
</dbReference>
<dbReference type="InterPro" id="IPR041714">
    <property type="entry name" value="VKOR_Actinobacteria"/>
</dbReference>
<organism evidence="13 14">
    <name type="scientific">Mycolicibacterium chitae</name>
    <name type="common">Mycobacterium chitae</name>
    <dbReference type="NCBI Taxonomy" id="1792"/>
    <lineage>
        <taxon>Bacteria</taxon>
        <taxon>Bacillati</taxon>
        <taxon>Actinomycetota</taxon>
        <taxon>Actinomycetes</taxon>
        <taxon>Mycobacteriales</taxon>
        <taxon>Mycobacteriaceae</taxon>
        <taxon>Mycolicibacterium</taxon>
    </lineage>
</organism>
<dbReference type="PANTHER" id="PTHR34573">
    <property type="entry name" value="VKC DOMAIN-CONTAINING PROTEIN"/>
    <property type="match status" value="1"/>
</dbReference>
<feature type="region of interest" description="Disordered" evidence="10">
    <location>
        <begin position="1"/>
        <end position="30"/>
    </location>
</feature>
<evidence type="ECO:0000259" key="12">
    <source>
        <dbReference type="SMART" id="SM00756"/>
    </source>
</evidence>
<protein>
    <submittedName>
        <fullName evidence="13">Vitamin K epoxide reductase</fullName>
    </submittedName>
</protein>
<evidence type="ECO:0000256" key="7">
    <source>
        <dbReference type="ARBA" id="ARBA00023136"/>
    </source>
</evidence>
<keyword evidence="8" id="KW-1015">Disulfide bond</keyword>
<sequence length="220" mass="23862">MSPRPGAMSVESTAPVVDPDAADDTPPPRSGVAVGRPSALWVLLAGVIGLVASFTLTVEKFELLINPAYVPSCNLNPVLSCGSVMDTPQAGFFGFPNPLIGVISFTVVIVTGVLAVAKVRLPQWYWVGMALGTALGAVFVHYLIFQSLYRIGALCPYCMVVWAVVIPLLAVVASIALRPLAGNPVLRVLYEWRWSIVTLWFTALVLMILVRFWDYWSTLI</sequence>
<accession>A0A3S5EIH7</accession>
<keyword evidence="9" id="KW-0676">Redox-active center</keyword>
<dbReference type="CDD" id="cd12922">
    <property type="entry name" value="VKOR_5"/>
    <property type="match status" value="1"/>
</dbReference>
<dbReference type="AlphaFoldDB" id="A0A3S5EIH7"/>
<evidence type="ECO:0000313" key="14">
    <source>
        <dbReference type="Proteomes" id="UP000282551"/>
    </source>
</evidence>
<evidence type="ECO:0000256" key="2">
    <source>
        <dbReference type="ARBA" id="ARBA00006214"/>
    </source>
</evidence>
<comment type="subcellular location">
    <subcellularLocation>
        <location evidence="1">Membrane</location>
        <topology evidence="1">Multi-pass membrane protein</topology>
    </subcellularLocation>
</comment>
<evidence type="ECO:0000313" key="13">
    <source>
        <dbReference type="EMBL" id="VEG48749.1"/>
    </source>
</evidence>
<evidence type="ECO:0000256" key="4">
    <source>
        <dbReference type="ARBA" id="ARBA00022719"/>
    </source>
</evidence>
<dbReference type="EMBL" id="LR134355">
    <property type="protein sequence ID" value="VEG48749.1"/>
    <property type="molecule type" value="Genomic_DNA"/>
</dbReference>
<proteinExistence type="inferred from homology"/>
<reference evidence="13 14" key="1">
    <citation type="submission" date="2018-12" db="EMBL/GenBank/DDBJ databases">
        <authorList>
            <consortium name="Pathogen Informatics"/>
        </authorList>
    </citation>
    <scope>NUCLEOTIDE SEQUENCE [LARGE SCALE GENOMIC DNA]</scope>
    <source>
        <strain evidence="13 14">NCTC10485</strain>
    </source>
</reference>
<dbReference type="GO" id="GO:0016020">
    <property type="term" value="C:membrane"/>
    <property type="evidence" value="ECO:0007669"/>
    <property type="project" value="UniProtKB-SubCell"/>
</dbReference>
<evidence type="ECO:0000256" key="3">
    <source>
        <dbReference type="ARBA" id="ARBA00022692"/>
    </source>
</evidence>
<dbReference type="PANTHER" id="PTHR34573:SF1">
    <property type="entry name" value="VITAMIN K EPOXIDE REDUCTASE DOMAIN-CONTAINING PROTEIN"/>
    <property type="match status" value="1"/>
</dbReference>
<keyword evidence="7 11" id="KW-0472">Membrane</keyword>
<feature type="domain" description="Vitamin K epoxide reductase" evidence="12">
    <location>
        <begin position="35"/>
        <end position="176"/>
    </location>
</feature>
<dbReference type="InterPro" id="IPR012932">
    <property type="entry name" value="VKOR"/>
</dbReference>
<keyword evidence="14" id="KW-1185">Reference proteome</keyword>
<feature type="transmembrane region" description="Helical" evidence="11">
    <location>
        <begin position="157"/>
        <end position="180"/>
    </location>
</feature>
<comment type="similarity">
    <text evidence="2">Belongs to the VKOR family.</text>
</comment>
<evidence type="ECO:0000256" key="9">
    <source>
        <dbReference type="ARBA" id="ARBA00023284"/>
    </source>
</evidence>
<feature type="transmembrane region" description="Helical" evidence="11">
    <location>
        <begin position="38"/>
        <end position="58"/>
    </location>
</feature>
<name>A0A3S5EIH7_MYCCI</name>
<evidence type="ECO:0000256" key="8">
    <source>
        <dbReference type="ARBA" id="ARBA00023157"/>
    </source>
</evidence>
<evidence type="ECO:0000256" key="10">
    <source>
        <dbReference type="SAM" id="MobiDB-lite"/>
    </source>
</evidence>
<dbReference type="Pfam" id="PF07884">
    <property type="entry name" value="VKOR"/>
    <property type="match status" value="1"/>
</dbReference>
<dbReference type="SMART" id="SM00756">
    <property type="entry name" value="VKc"/>
    <property type="match status" value="1"/>
</dbReference>
<keyword evidence="4" id="KW-0874">Quinone</keyword>
<keyword evidence="3 11" id="KW-0812">Transmembrane</keyword>
<feature type="transmembrane region" description="Helical" evidence="11">
    <location>
        <begin position="192"/>
        <end position="213"/>
    </location>
</feature>
<evidence type="ECO:0000256" key="11">
    <source>
        <dbReference type="SAM" id="Phobius"/>
    </source>
</evidence>
<keyword evidence="6" id="KW-0560">Oxidoreductase</keyword>
<dbReference type="GO" id="GO:0016491">
    <property type="term" value="F:oxidoreductase activity"/>
    <property type="evidence" value="ECO:0007669"/>
    <property type="project" value="UniProtKB-KW"/>
</dbReference>
<dbReference type="Gene3D" id="1.20.1440.130">
    <property type="entry name" value="VKOR domain"/>
    <property type="match status" value="1"/>
</dbReference>